<dbReference type="EMBL" id="CM046389">
    <property type="protein sequence ID" value="KAI8568848.1"/>
    <property type="molecule type" value="Genomic_DNA"/>
</dbReference>
<gene>
    <name evidence="1" type="ORF">RHMOL_Rhmol02G0232300</name>
</gene>
<comment type="caution">
    <text evidence="1">The sequence shown here is derived from an EMBL/GenBank/DDBJ whole genome shotgun (WGS) entry which is preliminary data.</text>
</comment>
<sequence>MSTDIAINPDRIKNFFNHLDTRQSLLATVTHLHKTLTHHFSSLDQSLSQRSQALDSQIQSLDSQTEETLNSLEARENAIAGRLAAAAARIESRKQAAVSAAAGGGERRVVREYCRVMDWKGLLGFVLAKKEEAVGDRWEGTALREEIAAAVAEEAVDGMRMVLEAVEEFVDSRVEGKLAALADRRWACGVLIQAVVETGGGGDGGGVGRGMKERAVGVLEKWKGVMGREKGGYVSGGGFGSGEARMFLQIVIGFGLKEMVGEEYLRKLLVQYTTNRQIGQFAKLAWTLGLADQIKGDATDVRDDHRFSPPSVSVSTVNNFILFGYDISLRSWRRAGKMQCLQEEANDLELNATVAMLKCAKDNKLESKSTIDSLWKRVQQLEKAKEEHKKKSAPTSTSKPPNKRGRRGGGGGPPYFPPKSGRFSNASPTSRSLQATPGTFRTPYKNASRNMYEGPGPASYGPGYGGAVGGRAGGPYGGAPTGGSYGGAPIGGSYGGAPIGGPYGGDPAGGPYGGAQAGGSYGGHGSYAGPRNFGLYDRSAAPPPPYPPYHH</sequence>
<accession>A0ACC0PSX8</accession>
<protein>
    <submittedName>
        <fullName evidence="1">Uncharacterized protein</fullName>
    </submittedName>
</protein>
<keyword evidence="2" id="KW-1185">Reference proteome</keyword>
<proteinExistence type="predicted"/>
<dbReference type="Proteomes" id="UP001062846">
    <property type="component" value="Chromosome 2"/>
</dbReference>
<evidence type="ECO:0000313" key="2">
    <source>
        <dbReference type="Proteomes" id="UP001062846"/>
    </source>
</evidence>
<evidence type="ECO:0000313" key="1">
    <source>
        <dbReference type="EMBL" id="KAI8568848.1"/>
    </source>
</evidence>
<organism evidence="1 2">
    <name type="scientific">Rhododendron molle</name>
    <name type="common">Chinese azalea</name>
    <name type="synonym">Azalea mollis</name>
    <dbReference type="NCBI Taxonomy" id="49168"/>
    <lineage>
        <taxon>Eukaryota</taxon>
        <taxon>Viridiplantae</taxon>
        <taxon>Streptophyta</taxon>
        <taxon>Embryophyta</taxon>
        <taxon>Tracheophyta</taxon>
        <taxon>Spermatophyta</taxon>
        <taxon>Magnoliopsida</taxon>
        <taxon>eudicotyledons</taxon>
        <taxon>Gunneridae</taxon>
        <taxon>Pentapetalae</taxon>
        <taxon>asterids</taxon>
        <taxon>Ericales</taxon>
        <taxon>Ericaceae</taxon>
        <taxon>Ericoideae</taxon>
        <taxon>Rhodoreae</taxon>
        <taxon>Rhododendron</taxon>
    </lineage>
</organism>
<name>A0ACC0PSX8_RHOML</name>
<reference evidence="1" key="1">
    <citation type="submission" date="2022-02" db="EMBL/GenBank/DDBJ databases">
        <title>Plant Genome Project.</title>
        <authorList>
            <person name="Zhang R.-G."/>
        </authorList>
    </citation>
    <scope>NUCLEOTIDE SEQUENCE</scope>
    <source>
        <strain evidence="1">AT1</strain>
    </source>
</reference>